<dbReference type="NCBIfam" id="TIGR02222">
    <property type="entry name" value="chap_CsaA"/>
    <property type="match status" value="1"/>
</dbReference>
<name>A0A1E7Q2U2_9GAMM</name>
<dbReference type="Gene3D" id="2.40.50.140">
    <property type="entry name" value="Nucleic acid-binding proteins"/>
    <property type="match status" value="1"/>
</dbReference>
<dbReference type="InterPro" id="IPR012340">
    <property type="entry name" value="NA-bd_OB-fold"/>
</dbReference>
<organism evidence="5 6">
    <name type="scientific">Rheinheimera salexigens</name>
    <dbReference type="NCBI Taxonomy" id="1628148"/>
    <lineage>
        <taxon>Bacteria</taxon>
        <taxon>Pseudomonadati</taxon>
        <taxon>Pseudomonadota</taxon>
        <taxon>Gammaproteobacteria</taxon>
        <taxon>Chromatiales</taxon>
        <taxon>Chromatiaceae</taxon>
        <taxon>Rheinheimera</taxon>
    </lineage>
</organism>
<gene>
    <name evidence="5" type="ORF">BI198_02150</name>
</gene>
<dbReference type="NCBIfam" id="NF007495">
    <property type="entry name" value="PRK10089.1-4"/>
    <property type="match status" value="1"/>
</dbReference>
<accession>A0A1E7Q2U2</accession>
<dbReference type="InterPro" id="IPR051270">
    <property type="entry name" value="Tyrosine-tRNA_ligase_regulator"/>
</dbReference>
<keyword evidence="2 3" id="KW-0694">RNA-binding</keyword>
<evidence type="ECO:0000313" key="5">
    <source>
        <dbReference type="EMBL" id="OEY68502.1"/>
    </source>
</evidence>
<dbReference type="Proteomes" id="UP000242258">
    <property type="component" value="Unassembled WGS sequence"/>
</dbReference>
<dbReference type="RefSeq" id="WP_070048069.1">
    <property type="nucleotide sequence ID" value="NZ_CBCSDO010000001.1"/>
</dbReference>
<evidence type="ECO:0000259" key="4">
    <source>
        <dbReference type="PROSITE" id="PS50886"/>
    </source>
</evidence>
<evidence type="ECO:0000256" key="1">
    <source>
        <dbReference type="ARBA" id="ARBA00022555"/>
    </source>
</evidence>
<keyword evidence="6" id="KW-1185">Reference proteome</keyword>
<reference evidence="6" key="1">
    <citation type="submission" date="2016-09" db="EMBL/GenBank/DDBJ databases">
        <authorList>
            <person name="Wan X."/>
            <person name="Hou S."/>
        </authorList>
    </citation>
    <scope>NUCLEOTIDE SEQUENCE [LARGE SCALE GENOMIC DNA]</scope>
    <source>
        <strain evidence="6">KH87</strain>
    </source>
</reference>
<sequence length="112" mass="12442">MEHINWDDFQKVDIRVGTIIDVEDFPEARRPAYKLKVDFGQAIGIKKSSAQITNLYAKEELLGKQVLAVVNFPPKQIGPIMSECLVTGLYRPDGSVVLATVDMKLPNGTRLA</sequence>
<dbReference type="OrthoDB" id="9794564at2"/>
<dbReference type="AlphaFoldDB" id="A0A1E7Q2U2"/>
<dbReference type="EMBL" id="MKEK01000001">
    <property type="protein sequence ID" value="OEY68502.1"/>
    <property type="molecule type" value="Genomic_DNA"/>
</dbReference>
<dbReference type="GO" id="GO:0000049">
    <property type="term" value="F:tRNA binding"/>
    <property type="evidence" value="ECO:0007669"/>
    <property type="project" value="UniProtKB-UniRule"/>
</dbReference>
<dbReference type="NCBIfam" id="NF007493">
    <property type="entry name" value="PRK10089.1-2"/>
    <property type="match status" value="1"/>
</dbReference>
<dbReference type="CDD" id="cd02798">
    <property type="entry name" value="tRNA_bind_CsaA"/>
    <property type="match status" value="1"/>
</dbReference>
<dbReference type="InterPro" id="IPR008231">
    <property type="entry name" value="CsaA"/>
</dbReference>
<protein>
    <submittedName>
        <fullName evidence="5">tRNA-binding protein</fullName>
    </submittedName>
</protein>
<dbReference type="PANTHER" id="PTHR11586:SF37">
    <property type="entry name" value="TRNA-BINDING DOMAIN-CONTAINING PROTEIN"/>
    <property type="match status" value="1"/>
</dbReference>
<keyword evidence="1 3" id="KW-0820">tRNA-binding</keyword>
<dbReference type="SUPFAM" id="SSF50249">
    <property type="entry name" value="Nucleic acid-binding proteins"/>
    <property type="match status" value="1"/>
</dbReference>
<evidence type="ECO:0000256" key="3">
    <source>
        <dbReference type="PROSITE-ProRule" id="PRU00209"/>
    </source>
</evidence>
<comment type="caution">
    <text evidence="5">The sequence shown here is derived from an EMBL/GenBank/DDBJ whole genome shotgun (WGS) entry which is preliminary data.</text>
</comment>
<evidence type="ECO:0000256" key="2">
    <source>
        <dbReference type="ARBA" id="ARBA00022884"/>
    </source>
</evidence>
<dbReference type="PANTHER" id="PTHR11586">
    <property type="entry name" value="TRNA-AMINOACYLATION COFACTOR ARC1 FAMILY MEMBER"/>
    <property type="match status" value="1"/>
</dbReference>
<dbReference type="FunFam" id="2.40.50.140:FF:000165">
    <property type="entry name" value="Chaperone CsaA"/>
    <property type="match status" value="1"/>
</dbReference>
<feature type="domain" description="TRNA-binding" evidence="4">
    <location>
        <begin position="8"/>
        <end position="112"/>
    </location>
</feature>
<proteinExistence type="predicted"/>
<dbReference type="NCBIfam" id="NF007494">
    <property type="entry name" value="PRK10089.1-3"/>
    <property type="match status" value="1"/>
</dbReference>
<dbReference type="Pfam" id="PF01588">
    <property type="entry name" value="tRNA_bind"/>
    <property type="match status" value="1"/>
</dbReference>
<dbReference type="InterPro" id="IPR002547">
    <property type="entry name" value="tRNA-bd_dom"/>
</dbReference>
<dbReference type="PROSITE" id="PS50886">
    <property type="entry name" value="TRBD"/>
    <property type="match status" value="1"/>
</dbReference>
<evidence type="ECO:0000313" key="6">
    <source>
        <dbReference type="Proteomes" id="UP000242258"/>
    </source>
</evidence>
<dbReference type="STRING" id="1628148.BI198_02150"/>